<feature type="compositionally biased region" description="Basic residues" evidence="1">
    <location>
        <begin position="276"/>
        <end position="285"/>
    </location>
</feature>
<feature type="region of interest" description="Disordered" evidence="1">
    <location>
        <begin position="273"/>
        <end position="299"/>
    </location>
</feature>
<organism evidence="2 3">
    <name type="scientific">Mycena venus</name>
    <dbReference type="NCBI Taxonomy" id="2733690"/>
    <lineage>
        <taxon>Eukaryota</taxon>
        <taxon>Fungi</taxon>
        <taxon>Dikarya</taxon>
        <taxon>Basidiomycota</taxon>
        <taxon>Agaricomycotina</taxon>
        <taxon>Agaricomycetes</taxon>
        <taxon>Agaricomycetidae</taxon>
        <taxon>Agaricales</taxon>
        <taxon>Marasmiineae</taxon>
        <taxon>Mycenaceae</taxon>
        <taxon>Mycena</taxon>
    </lineage>
</organism>
<gene>
    <name evidence="2" type="ORF">MVEN_00028200</name>
</gene>
<feature type="compositionally biased region" description="Low complexity" evidence="1">
    <location>
        <begin position="160"/>
        <end position="175"/>
    </location>
</feature>
<feature type="compositionally biased region" description="Low complexity" evidence="1">
    <location>
        <begin position="198"/>
        <end position="211"/>
    </location>
</feature>
<dbReference type="AlphaFoldDB" id="A0A8H6Z6E9"/>
<evidence type="ECO:0000256" key="1">
    <source>
        <dbReference type="SAM" id="MobiDB-lite"/>
    </source>
</evidence>
<keyword evidence="3" id="KW-1185">Reference proteome</keyword>
<reference evidence="2" key="1">
    <citation type="submission" date="2020-05" db="EMBL/GenBank/DDBJ databases">
        <title>Mycena genomes resolve the evolution of fungal bioluminescence.</title>
        <authorList>
            <person name="Tsai I.J."/>
        </authorList>
    </citation>
    <scope>NUCLEOTIDE SEQUENCE</scope>
    <source>
        <strain evidence="2">CCC161011</strain>
    </source>
</reference>
<dbReference type="EMBL" id="JACAZI010000001">
    <property type="protein sequence ID" value="KAF7371717.1"/>
    <property type="molecule type" value="Genomic_DNA"/>
</dbReference>
<accession>A0A8H6Z6E9</accession>
<dbReference type="Proteomes" id="UP000620124">
    <property type="component" value="Unassembled WGS sequence"/>
</dbReference>
<dbReference type="OrthoDB" id="2910645at2759"/>
<protein>
    <submittedName>
        <fullName evidence="2">Uncharacterized protein</fullName>
    </submittedName>
</protein>
<comment type="caution">
    <text evidence="2">The sequence shown here is derived from an EMBL/GenBank/DDBJ whole genome shotgun (WGS) entry which is preliminary data.</text>
</comment>
<evidence type="ECO:0000313" key="3">
    <source>
        <dbReference type="Proteomes" id="UP000620124"/>
    </source>
</evidence>
<feature type="region of interest" description="Disordered" evidence="1">
    <location>
        <begin position="198"/>
        <end position="220"/>
    </location>
</feature>
<name>A0A8H6Z6E9_9AGAR</name>
<feature type="region of interest" description="Disordered" evidence="1">
    <location>
        <begin position="148"/>
        <end position="176"/>
    </location>
</feature>
<proteinExistence type="predicted"/>
<sequence length="335" mass="36370">MKDLASLAEDASAMAVALSRLPTSIIDAPGVAKVKAQAEQMAAELAEVALADKRFHATRLTVAPRLRYSVRPNPEHVPGLPPSYLLRIFRNVQPPDSPGVLYESMVDRLACTFLGHYFPPTHQFLLQPQHTFRKVVPEEADALQANWSTTANDGEGSSRADLSAATEASAANDETGVSVAAPLNTDPYEPDPAFLLAAPRASSSPPRRPFAIPKPRADGPSRLERAALDTRDRLVDTTPAGLRKPDISIVYQGIPSQSDPKLVEQYTGLPMDAAAPRRRSPRGHGGKQAQGPKRGGEAADRIRKGFLARYLARHAVLCFCPPWRRFGGDDVPLRR</sequence>
<evidence type="ECO:0000313" key="2">
    <source>
        <dbReference type="EMBL" id="KAF7371717.1"/>
    </source>
</evidence>